<accession>A0A0U5D5H4</accession>
<dbReference type="InterPro" id="IPR002104">
    <property type="entry name" value="Integrase_catalytic"/>
</dbReference>
<dbReference type="SUPFAM" id="SSF56349">
    <property type="entry name" value="DNA breaking-rejoining enzymes"/>
    <property type="match status" value="1"/>
</dbReference>
<dbReference type="GO" id="GO:0015074">
    <property type="term" value="P:DNA integration"/>
    <property type="evidence" value="ECO:0007669"/>
    <property type="project" value="InterPro"/>
</dbReference>
<comment type="similarity">
    <text evidence="1">Belongs to the 'phage' integrase family.</text>
</comment>
<reference evidence="6" key="1">
    <citation type="submission" date="2015-10" db="EMBL/GenBank/DDBJ databases">
        <authorList>
            <person name="Crossman L.C."/>
        </authorList>
    </citation>
    <scope>NUCLEOTIDE SEQUENCE [LARGE SCALE GENOMIC DNA]</scope>
    <source>
        <strain evidence="6">20-2</strain>
    </source>
</reference>
<dbReference type="GO" id="GO:0003677">
    <property type="term" value="F:DNA binding"/>
    <property type="evidence" value="ECO:0007669"/>
    <property type="project" value="UniProtKB-KW"/>
</dbReference>
<dbReference type="Pfam" id="PF14659">
    <property type="entry name" value="Phage_int_SAM_3"/>
    <property type="match status" value="1"/>
</dbReference>
<keyword evidence="2" id="KW-0229">DNA integration</keyword>
<gene>
    <name evidence="5" type="ORF">LRLP16767_LR202_01234</name>
</gene>
<dbReference type="GO" id="GO:0006310">
    <property type="term" value="P:DNA recombination"/>
    <property type="evidence" value="ECO:0007669"/>
    <property type="project" value="UniProtKB-KW"/>
</dbReference>
<evidence type="ECO:0000313" key="6">
    <source>
        <dbReference type="Proteomes" id="UP000235484"/>
    </source>
</evidence>
<dbReference type="Gene3D" id="1.10.150.130">
    <property type="match status" value="1"/>
</dbReference>
<dbReference type="PANTHER" id="PTHR30349">
    <property type="entry name" value="PHAGE INTEGRASE-RELATED"/>
    <property type="match status" value="1"/>
</dbReference>
<dbReference type="InterPro" id="IPR011010">
    <property type="entry name" value="DNA_brk_join_enz"/>
</dbReference>
<evidence type="ECO:0000256" key="3">
    <source>
        <dbReference type="ARBA" id="ARBA00023125"/>
    </source>
</evidence>
<keyword evidence="3" id="KW-0238">DNA-binding</keyword>
<organism evidence="5 6">
    <name type="scientific">Limosilactobacillus reuteri</name>
    <name type="common">Lactobacillus reuteri</name>
    <dbReference type="NCBI Taxonomy" id="1598"/>
    <lineage>
        <taxon>Bacteria</taxon>
        <taxon>Bacillati</taxon>
        <taxon>Bacillota</taxon>
        <taxon>Bacilli</taxon>
        <taxon>Lactobacillales</taxon>
        <taxon>Lactobacillaceae</taxon>
        <taxon>Limosilactobacillus</taxon>
    </lineage>
</organism>
<dbReference type="Pfam" id="PF00589">
    <property type="entry name" value="Phage_integrase"/>
    <property type="match status" value="1"/>
</dbReference>
<name>A0A0U5D5H4_LIMRT</name>
<dbReference type="PROSITE" id="PS51898">
    <property type="entry name" value="TYR_RECOMBINASE"/>
    <property type="match status" value="1"/>
</dbReference>
<dbReference type="PANTHER" id="PTHR30349:SF64">
    <property type="entry name" value="PROPHAGE INTEGRASE INTD-RELATED"/>
    <property type="match status" value="1"/>
</dbReference>
<evidence type="ECO:0000313" key="5">
    <source>
        <dbReference type="EMBL" id="CUR41173.1"/>
    </source>
</evidence>
<proteinExistence type="inferred from homology"/>
<protein>
    <submittedName>
        <fullName evidence="5">Phage integrase</fullName>
    </submittedName>
</protein>
<evidence type="ECO:0000256" key="4">
    <source>
        <dbReference type="ARBA" id="ARBA00023172"/>
    </source>
</evidence>
<evidence type="ECO:0000256" key="1">
    <source>
        <dbReference type="ARBA" id="ARBA00008857"/>
    </source>
</evidence>
<dbReference type="InterPro" id="IPR050090">
    <property type="entry name" value="Tyrosine_recombinase_XerCD"/>
</dbReference>
<dbReference type="InterPro" id="IPR010998">
    <property type="entry name" value="Integrase_recombinase_N"/>
</dbReference>
<dbReference type="Proteomes" id="UP000235484">
    <property type="component" value="Unassembled WGS sequence"/>
</dbReference>
<keyword evidence="4" id="KW-0233">DNA recombination</keyword>
<dbReference type="CDD" id="cd01189">
    <property type="entry name" value="INT_ICEBs1_C_like"/>
    <property type="match status" value="1"/>
</dbReference>
<dbReference type="Gene3D" id="1.10.443.10">
    <property type="entry name" value="Intergrase catalytic core"/>
    <property type="match status" value="1"/>
</dbReference>
<dbReference type="AlphaFoldDB" id="A0A0U5D5H4"/>
<evidence type="ECO:0000256" key="2">
    <source>
        <dbReference type="ARBA" id="ARBA00022908"/>
    </source>
</evidence>
<dbReference type="RefSeq" id="WP_102816428.1">
    <property type="nucleotide sequence ID" value="NZ_JAJGVU010000170.1"/>
</dbReference>
<dbReference type="InterPro" id="IPR004107">
    <property type="entry name" value="Integrase_SAM-like_N"/>
</dbReference>
<sequence>MVQVGKKRAIKFWKYYKEWYETYKYGDVRDVTYQRYILTGKQIKKLAPDLMLDKITRADIQKLINAYGQTHEKVTVRNFYRLLEAPIRDAVYEGWISRDPCYKIRITSQVKKKKKLKKWLEIDEVHKLEQVFNADQSGYGDFFDFTLRTGLRFAEVLGLTPADVDMNNMSIYVNKTLNYKKIDYSQVKPGDFMPTKNKYSVRQILIDFKALTDLQRHLDGVKEDESIWAHWYASDSRTNTRGGNHIYNSVFNKELKEMCDQAGVPPISVHGLRHTHASLLIANRVSIQSVAKRLGHGNTETTQRVYIHLLDKLANEDNNKIMSVMTGI</sequence>
<dbReference type="EMBL" id="LN887603">
    <property type="protein sequence ID" value="CUR41173.1"/>
    <property type="molecule type" value="Genomic_DNA"/>
</dbReference>
<dbReference type="InterPro" id="IPR013762">
    <property type="entry name" value="Integrase-like_cat_sf"/>
</dbReference>